<dbReference type="Proteomes" id="UP001409291">
    <property type="component" value="Unassembled WGS sequence"/>
</dbReference>
<keyword evidence="5" id="KW-1185">Reference proteome</keyword>
<comment type="subcellular location">
    <subcellularLocation>
        <location evidence="1">Cell outer membrane</location>
        <topology evidence="1">Multi-pass membrane protein</topology>
    </subcellularLocation>
</comment>
<dbReference type="Gene3D" id="2.170.130.10">
    <property type="entry name" value="TonB-dependent receptor, plug domain"/>
    <property type="match status" value="1"/>
</dbReference>
<feature type="domain" description="TonB-dependent receptor plug" evidence="3">
    <location>
        <begin position="156"/>
        <end position="271"/>
    </location>
</feature>
<name>A0ABV0BY44_9SPHI</name>
<dbReference type="InterPro" id="IPR023997">
    <property type="entry name" value="TonB-dep_OMP_SusC/RagA_CS"/>
</dbReference>
<dbReference type="Gene3D" id="2.60.40.1120">
    <property type="entry name" value="Carboxypeptidase-like, regulatory domain"/>
    <property type="match status" value="1"/>
</dbReference>
<dbReference type="SUPFAM" id="SSF49464">
    <property type="entry name" value="Carboxypeptidase regulatory domain-like"/>
    <property type="match status" value="1"/>
</dbReference>
<keyword evidence="2" id="KW-1133">Transmembrane helix</keyword>
<keyword evidence="1 2" id="KW-0472">Membrane</keyword>
<evidence type="ECO:0000256" key="2">
    <source>
        <dbReference type="SAM" id="Phobius"/>
    </source>
</evidence>
<feature type="transmembrane region" description="Helical" evidence="2">
    <location>
        <begin position="26"/>
        <end position="44"/>
    </location>
</feature>
<dbReference type="Pfam" id="PF13715">
    <property type="entry name" value="CarbopepD_reg_2"/>
    <property type="match status" value="1"/>
</dbReference>
<dbReference type="NCBIfam" id="TIGR04057">
    <property type="entry name" value="SusC_RagA_signa"/>
    <property type="match status" value="1"/>
</dbReference>
<dbReference type="InterPro" id="IPR023996">
    <property type="entry name" value="TonB-dep_OMP_SusC/RagA"/>
</dbReference>
<reference evidence="4 5" key="1">
    <citation type="submission" date="2024-04" db="EMBL/GenBank/DDBJ databases">
        <title>WGS of bacteria from Torrens River.</title>
        <authorList>
            <person name="Wyrsch E.R."/>
            <person name="Drigo B."/>
        </authorList>
    </citation>
    <scope>NUCLEOTIDE SEQUENCE [LARGE SCALE GENOMIC DNA]</scope>
    <source>
        <strain evidence="4 5">TWI391</strain>
    </source>
</reference>
<comment type="similarity">
    <text evidence="1">Belongs to the TonB-dependent receptor family.</text>
</comment>
<dbReference type="InterPro" id="IPR037066">
    <property type="entry name" value="Plug_dom_sf"/>
</dbReference>
<evidence type="ECO:0000256" key="1">
    <source>
        <dbReference type="PROSITE-ProRule" id="PRU01360"/>
    </source>
</evidence>
<dbReference type="Pfam" id="PF07715">
    <property type="entry name" value="Plug"/>
    <property type="match status" value="1"/>
</dbReference>
<dbReference type="EMBL" id="JBDJNQ010000008">
    <property type="protein sequence ID" value="MEN5378903.1"/>
    <property type="molecule type" value="Genomic_DNA"/>
</dbReference>
<dbReference type="PROSITE" id="PS52016">
    <property type="entry name" value="TONB_DEPENDENT_REC_3"/>
    <property type="match status" value="1"/>
</dbReference>
<keyword evidence="1" id="KW-0998">Cell outer membrane</keyword>
<evidence type="ECO:0000313" key="5">
    <source>
        <dbReference type="Proteomes" id="UP001409291"/>
    </source>
</evidence>
<sequence length="1115" mass="125760">MNLDILYIKKLWGYLRKLCKPRGADILLIGRMLLLCLFITFHMLSSAQTPRKDSGADGPMNHVLRGTVVSAVDNKPLDGVSVRVEAEKARTSTKKDGTFSLSVGSLKGMVKFTYVGYKSQEINYTSGVSIIVKLIPVDNVLDEVEVVSTGYQKIPKERATGSFEFVDNKLFNRKVSTDFVSRLEDVVPGISSLKVFPENKGKLLGINIRGLSTMRSNVWPLVVIDGIPYQNNFDMLNGYFMNINPNDIENVTVLKDAAASSIWGAQSGNGVIVITTKRGKYNQPFQLSVNSNVTVGNKPDLYYYPQMNTSDYINLEKELFDKGYWDSRMYDFSINLTPVIQLLKRHKEGDLNEVDLNKQLDVLRGIDMRDDFNKYIYRKSVNQQYNVQLSGGSEKINTSFSIGYDKNLDNLVTSSYKRFTVKNNTQLRPVKNLTLDLGVTYTNSQRKNAAANMVGYNAMGRGVGNFPYMRMADDQGNPLVVDAIGFNPIFRDTVAGGRLLDWKYRPLAELNDTHVMTNIKETFLNIKGAYQILPELSASLLYAFQHASQPQETWMGMGSSRHRGDINYRASWDNNKVIWNLPVGDNLYKTDRYNATNQGRLQLNFNKDFGQLHSVNAIAGFEIREIQSEAMTNILWGYDPDNLTYKNVIYDVMMPALNGIAGMTAIYDFSEIEKYTNRFTSYFANGSYTYKKRYTISGSIRKDASNLFGVKTNDRGQPFWSFGGAWLLSNEAFINNNAVQLLKLRATYGYNGNVNNSTSAYPIINIQSSPHFNTGQSYASMQSPPNPSLRWERVGIFNLGMDFSFINRISGSVEYYVKRPKDLIASSRIDPTTGYSSLNINSSNLDGRGVDLSLNSVNIKTKLFTWSSNLVFAYNRTKVAKSYVSNTRGKDYITGAYGMLLTPIEGMDLYSLLTYKWAGLDPETGKPRGYVAGEISEDYGTIVNRSTIDDLQNHGTLRPKYFGSFRNGFTYNNLELSFNISYQLGHKFLRSSFNNDAFIESGVGHSDYSLRWKQPGDELKSNVPAFTYPNNFYASEFYRQSAALVESAGQIKWRDLQLSYTFSQLQKIGLKNMRIYAYAQNLGVIWRANKLGLDPEYGNSIPEPLSLSLGLNFNL</sequence>
<evidence type="ECO:0000313" key="4">
    <source>
        <dbReference type="EMBL" id="MEN5378903.1"/>
    </source>
</evidence>
<dbReference type="InterPro" id="IPR012910">
    <property type="entry name" value="Plug_dom"/>
</dbReference>
<proteinExistence type="inferred from homology"/>
<dbReference type="SUPFAM" id="SSF56935">
    <property type="entry name" value="Porins"/>
    <property type="match status" value="1"/>
</dbReference>
<dbReference type="NCBIfam" id="TIGR04056">
    <property type="entry name" value="OMP_RagA_SusC"/>
    <property type="match status" value="1"/>
</dbReference>
<keyword evidence="1 2" id="KW-0812">Transmembrane</keyword>
<dbReference type="RefSeq" id="WP_346581766.1">
    <property type="nucleotide sequence ID" value="NZ_JBDJNQ010000008.1"/>
</dbReference>
<keyword evidence="1" id="KW-1134">Transmembrane beta strand</keyword>
<organism evidence="4 5">
    <name type="scientific">Sphingobacterium kitahiroshimense</name>
    <dbReference type="NCBI Taxonomy" id="470446"/>
    <lineage>
        <taxon>Bacteria</taxon>
        <taxon>Pseudomonadati</taxon>
        <taxon>Bacteroidota</taxon>
        <taxon>Sphingobacteriia</taxon>
        <taxon>Sphingobacteriales</taxon>
        <taxon>Sphingobacteriaceae</taxon>
        <taxon>Sphingobacterium</taxon>
    </lineage>
</organism>
<dbReference type="InterPro" id="IPR008969">
    <property type="entry name" value="CarboxyPept-like_regulatory"/>
</dbReference>
<accession>A0ABV0BY44</accession>
<gene>
    <name evidence="4" type="ORF">ABE541_16695</name>
</gene>
<protein>
    <submittedName>
        <fullName evidence="4">SusC/RagA family TonB-linked outer membrane protein</fullName>
    </submittedName>
</protein>
<keyword evidence="1" id="KW-0813">Transport</keyword>
<comment type="caution">
    <text evidence="4">The sequence shown here is derived from an EMBL/GenBank/DDBJ whole genome shotgun (WGS) entry which is preliminary data.</text>
</comment>
<evidence type="ECO:0000259" key="3">
    <source>
        <dbReference type="Pfam" id="PF07715"/>
    </source>
</evidence>
<dbReference type="InterPro" id="IPR039426">
    <property type="entry name" value="TonB-dep_rcpt-like"/>
</dbReference>